<dbReference type="PANTHER" id="PTHR11750">
    <property type="entry name" value="PROTEIN N-TERMINAL AMIDASE"/>
    <property type="match status" value="1"/>
</dbReference>
<evidence type="ECO:0000313" key="2">
    <source>
        <dbReference type="EMBL" id="KAF4461399.1"/>
    </source>
</evidence>
<evidence type="ECO:0000313" key="3">
    <source>
        <dbReference type="Proteomes" id="UP000554235"/>
    </source>
</evidence>
<dbReference type="InterPro" id="IPR039703">
    <property type="entry name" value="Nta1"/>
</dbReference>
<organism evidence="2 3">
    <name type="scientific">Fusarium albosuccineum</name>
    <dbReference type="NCBI Taxonomy" id="1237068"/>
    <lineage>
        <taxon>Eukaryota</taxon>
        <taxon>Fungi</taxon>
        <taxon>Dikarya</taxon>
        <taxon>Ascomycota</taxon>
        <taxon>Pezizomycotina</taxon>
        <taxon>Sordariomycetes</taxon>
        <taxon>Hypocreomycetidae</taxon>
        <taxon>Hypocreales</taxon>
        <taxon>Nectriaceae</taxon>
        <taxon>Fusarium</taxon>
        <taxon>Fusarium decemcellulare species complex</taxon>
    </lineage>
</organism>
<dbReference type="GO" id="GO:0070773">
    <property type="term" value="F:protein-N-terminal glutamine amidohydrolase activity"/>
    <property type="evidence" value="ECO:0007669"/>
    <property type="project" value="InterPro"/>
</dbReference>
<sequence length="304" mass="32773">MHFRVTPWRPTHSANGQEHTVKSSSHDEPFPEYSATGVAPYCVRSIAAEYGCTVVDIDLEKIENPSLPATSTAPPANYDSFIAVNKRGELIENYWGKHLSDGETRAINEPGGFLKISVPNLGEDLIGIGLDLHPSGSPALQHALGSGSRAQSSFVIVLLAGTTSGESQQPGRAPSEPDMETLKHRILSLEPIVCSGGQSEVILILCNRTSYEQNASYTGISAIVGIHEGKIKVYELLGLVVDTDAGSYKELIRGTGTVWKGSKIRLVTWGGLVPFFPPPEGEGGSTVKDEDRNRHCQALRRSKL</sequence>
<dbReference type="GO" id="GO:0008418">
    <property type="term" value="F:protein-N-terminal asparagine amidohydrolase activity"/>
    <property type="evidence" value="ECO:0007669"/>
    <property type="project" value="InterPro"/>
</dbReference>
<keyword evidence="3" id="KW-1185">Reference proteome</keyword>
<dbReference type="PANTHER" id="PTHR11750:SF26">
    <property type="entry name" value="PROTEIN N-TERMINAL AMIDASE"/>
    <property type="match status" value="1"/>
</dbReference>
<dbReference type="Proteomes" id="UP000554235">
    <property type="component" value="Unassembled WGS sequence"/>
</dbReference>
<accession>A0A8H4P3S0</accession>
<proteinExistence type="predicted"/>
<comment type="caution">
    <text evidence="2">The sequence shown here is derived from an EMBL/GenBank/DDBJ whole genome shotgun (WGS) entry which is preliminary data.</text>
</comment>
<dbReference type="EMBL" id="JAADYS010001726">
    <property type="protein sequence ID" value="KAF4461399.1"/>
    <property type="molecule type" value="Genomic_DNA"/>
</dbReference>
<protein>
    <submittedName>
        <fullName evidence="2">Carbon-nitrogen family</fullName>
    </submittedName>
</protein>
<feature type="region of interest" description="Disordered" evidence="1">
    <location>
        <begin position="1"/>
        <end position="30"/>
    </location>
</feature>
<gene>
    <name evidence="2" type="ORF">FALBO_11801</name>
</gene>
<name>A0A8H4P3S0_9HYPO</name>
<evidence type="ECO:0000256" key="1">
    <source>
        <dbReference type="SAM" id="MobiDB-lite"/>
    </source>
</evidence>
<dbReference type="GO" id="GO:0030163">
    <property type="term" value="P:protein catabolic process"/>
    <property type="evidence" value="ECO:0007669"/>
    <property type="project" value="TreeGrafter"/>
</dbReference>
<dbReference type="OrthoDB" id="201515at2759"/>
<feature type="compositionally biased region" description="Basic and acidic residues" evidence="1">
    <location>
        <begin position="19"/>
        <end position="29"/>
    </location>
</feature>
<reference evidence="2 3" key="1">
    <citation type="submission" date="2020-01" db="EMBL/GenBank/DDBJ databases">
        <title>Identification and distribution of gene clusters putatively required for synthesis of sphingolipid metabolism inhibitors in phylogenetically diverse species of the filamentous fungus Fusarium.</title>
        <authorList>
            <person name="Kim H.-S."/>
            <person name="Busman M."/>
            <person name="Brown D.W."/>
            <person name="Divon H."/>
            <person name="Uhlig S."/>
            <person name="Proctor R.H."/>
        </authorList>
    </citation>
    <scope>NUCLEOTIDE SEQUENCE [LARGE SCALE GENOMIC DNA]</scope>
    <source>
        <strain evidence="2 3">NRRL 20459</strain>
    </source>
</reference>
<dbReference type="AlphaFoldDB" id="A0A8H4P3S0"/>